<evidence type="ECO:0000256" key="1">
    <source>
        <dbReference type="SAM" id="MobiDB-lite"/>
    </source>
</evidence>
<keyword evidence="2" id="KW-0472">Membrane</keyword>
<keyword evidence="2" id="KW-1133">Transmembrane helix</keyword>
<dbReference type="InterPro" id="IPR021225">
    <property type="entry name" value="Tlde1_dom"/>
</dbReference>
<gene>
    <name evidence="4" type="ORF">K1718_13725</name>
</gene>
<dbReference type="RefSeq" id="WP_265682154.1">
    <property type="nucleotide sequence ID" value="NZ_CP120863.1"/>
</dbReference>
<proteinExistence type="predicted"/>
<evidence type="ECO:0000259" key="3">
    <source>
        <dbReference type="Pfam" id="PF10908"/>
    </source>
</evidence>
<evidence type="ECO:0000313" key="4">
    <source>
        <dbReference type="EMBL" id="WFE92375.1"/>
    </source>
</evidence>
<sequence>MPRNKQRISGGGRLTPFANQRVSLTVLGGATLLFAGFAAVVAILNSTAAPTQFSRFLDFVGVPTSTQHSSYGALTNGAQRPASTTSDRTTVGVALTAKARTSPVSTAMAAFDVAAAREASAKKAAKKALAAKLAHMKLARSLLVAQKASQLAEALPEPTVLVAADQSVGTLARASVTASAETPVSVVASLAAPSHFKPGAILPPAPTVKPDPPRRAKPASRTPANESVKPRNGAPALAYAAPGNPENEEAGVFSGIGKLFNGSRGGLPGRGSGIAVYDISAATVHMPDGTKLEAHSGIGHRMDNPKYAYVKNLGPTPPNVYKLRMRERRFHGVEAIRMLPLDKAAMKGRDGMLTHTRLLRNSIGSHGCVAFKDYNKFLRAYKSGKVKTLIVVPSMNKLPTYMAKLQRQSGA</sequence>
<feature type="region of interest" description="Disordered" evidence="1">
    <location>
        <begin position="198"/>
        <end position="243"/>
    </location>
</feature>
<name>A0ABY8FGK6_9HYPH</name>
<dbReference type="Pfam" id="PF10908">
    <property type="entry name" value="Tlde1_dom"/>
    <property type="match status" value="1"/>
</dbReference>
<evidence type="ECO:0000313" key="5">
    <source>
        <dbReference type="Proteomes" id="UP001209803"/>
    </source>
</evidence>
<feature type="domain" description="Tlde1" evidence="3">
    <location>
        <begin position="291"/>
        <end position="394"/>
    </location>
</feature>
<dbReference type="EMBL" id="CP120863">
    <property type="protein sequence ID" value="WFE92375.1"/>
    <property type="molecule type" value="Genomic_DNA"/>
</dbReference>
<dbReference type="Proteomes" id="UP001209803">
    <property type="component" value="Chromosome"/>
</dbReference>
<organism evidence="4 5">
    <name type="scientific">Roseibium porphyridii</name>
    <dbReference type="NCBI Taxonomy" id="2866279"/>
    <lineage>
        <taxon>Bacteria</taxon>
        <taxon>Pseudomonadati</taxon>
        <taxon>Pseudomonadota</taxon>
        <taxon>Alphaproteobacteria</taxon>
        <taxon>Hyphomicrobiales</taxon>
        <taxon>Stappiaceae</taxon>
        <taxon>Roseibium</taxon>
    </lineage>
</organism>
<accession>A0ABY8FGK6</accession>
<evidence type="ECO:0000256" key="2">
    <source>
        <dbReference type="SAM" id="Phobius"/>
    </source>
</evidence>
<protein>
    <submittedName>
        <fullName evidence="4">DUF2778 domain-containing protein</fullName>
    </submittedName>
</protein>
<keyword evidence="2" id="KW-0812">Transmembrane</keyword>
<reference evidence="4 5" key="1">
    <citation type="submission" date="2023-03" db="EMBL/GenBank/DDBJ databases">
        <title>Roseibium porphyridii sp. nov. and Roseibium rhodosorbium sp. nov. isolated from marine algae, Porphyridium cruentum and Rhodosorus marinus, respectively.</title>
        <authorList>
            <person name="Lee M.W."/>
            <person name="Choi B.J."/>
            <person name="Lee J.K."/>
            <person name="Choi D.G."/>
            <person name="Baek J.H."/>
            <person name="Bayburt H."/>
            <person name="Kim J.M."/>
            <person name="Han D.M."/>
            <person name="Kim K.H."/>
            <person name="Jeon C.O."/>
        </authorList>
    </citation>
    <scope>NUCLEOTIDE SEQUENCE [LARGE SCALE GENOMIC DNA]</scope>
    <source>
        <strain evidence="4 5">KMA01</strain>
    </source>
</reference>
<feature type="compositionally biased region" description="Pro residues" evidence="1">
    <location>
        <begin position="201"/>
        <end position="210"/>
    </location>
</feature>
<feature type="transmembrane region" description="Helical" evidence="2">
    <location>
        <begin position="21"/>
        <end position="44"/>
    </location>
</feature>
<keyword evidence="5" id="KW-1185">Reference proteome</keyword>